<name>L0A5W9_DEIPD</name>
<keyword evidence="2" id="KW-0238">DNA-binding</keyword>
<proteinExistence type="predicted"/>
<dbReference type="GO" id="GO:0015074">
    <property type="term" value="P:DNA integration"/>
    <property type="evidence" value="ECO:0007669"/>
    <property type="project" value="UniProtKB-KW"/>
</dbReference>
<evidence type="ECO:0000256" key="5">
    <source>
        <dbReference type="PROSITE-ProRule" id="PRU10137"/>
    </source>
</evidence>
<dbReference type="HOGENOM" id="CLU_2665049_0_0_0"/>
<evidence type="ECO:0000256" key="4">
    <source>
        <dbReference type="PIRSR" id="PIRSR606118-50"/>
    </source>
</evidence>
<evidence type="ECO:0000256" key="2">
    <source>
        <dbReference type="ARBA" id="ARBA00023125"/>
    </source>
</evidence>
<evidence type="ECO:0000256" key="1">
    <source>
        <dbReference type="ARBA" id="ARBA00022908"/>
    </source>
</evidence>
<reference evidence="8" key="1">
    <citation type="submission" date="2012-03" db="EMBL/GenBank/DDBJ databases">
        <title>Complete sequence of plasmid 1 of Deinococcus peraridilitoris DSM 19664.</title>
        <authorList>
            <person name="Lucas S."/>
            <person name="Copeland A."/>
            <person name="Lapidus A."/>
            <person name="Glavina del Rio T."/>
            <person name="Dalin E."/>
            <person name="Tice H."/>
            <person name="Bruce D."/>
            <person name="Goodwin L."/>
            <person name="Pitluck S."/>
            <person name="Peters L."/>
            <person name="Mikhailova N."/>
            <person name="Lu M."/>
            <person name="Kyrpides N."/>
            <person name="Mavromatis K."/>
            <person name="Ivanova N."/>
            <person name="Brettin T."/>
            <person name="Detter J.C."/>
            <person name="Han C."/>
            <person name="Larimer F."/>
            <person name="Land M."/>
            <person name="Hauser L."/>
            <person name="Markowitz V."/>
            <person name="Cheng J.-F."/>
            <person name="Hugenholtz P."/>
            <person name="Woyke T."/>
            <person name="Wu D."/>
            <person name="Pukall R."/>
            <person name="Steenblock K."/>
            <person name="Brambilla E."/>
            <person name="Klenk H.-P."/>
            <person name="Eisen J.A."/>
        </authorList>
    </citation>
    <scope>NUCLEOTIDE SEQUENCE [LARGE SCALE GENOMIC DNA]</scope>
    <source>
        <strain evidence="8">DSM 19664 / LMG 22246 / CIP 109416 / KR-200</strain>
        <plasmid evidence="8">Plasmid pDEIPE01</plasmid>
    </source>
</reference>
<dbReference type="PANTHER" id="PTHR30461:SF23">
    <property type="entry name" value="DNA RECOMBINASE-RELATED"/>
    <property type="match status" value="1"/>
</dbReference>
<dbReference type="CDD" id="cd00338">
    <property type="entry name" value="Ser_Recombinase"/>
    <property type="match status" value="1"/>
</dbReference>
<dbReference type="PATRIC" id="fig|937777.3.peg.3872"/>
<keyword evidence="1" id="KW-0229">DNA integration</keyword>
<dbReference type="PANTHER" id="PTHR30461">
    <property type="entry name" value="DNA-INVERTASE FROM LAMBDOID PROPHAGE"/>
    <property type="match status" value="1"/>
</dbReference>
<dbReference type="GO" id="GO:0000150">
    <property type="term" value="F:DNA strand exchange activity"/>
    <property type="evidence" value="ECO:0007669"/>
    <property type="project" value="InterPro"/>
</dbReference>
<dbReference type="AlphaFoldDB" id="L0A5W9"/>
<accession>L0A5W9</accession>
<dbReference type="Proteomes" id="UP000010467">
    <property type="component" value="Plasmid pDEIPE01"/>
</dbReference>
<protein>
    <submittedName>
        <fullName evidence="7">Site-specific recombinase, DNA invertase Pin</fullName>
    </submittedName>
</protein>
<feature type="active site" description="O-(5'-phospho-DNA)-serine intermediate" evidence="4 5">
    <location>
        <position position="10"/>
    </location>
</feature>
<evidence type="ECO:0000313" key="7">
    <source>
        <dbReference type="EMBL" id="AFZ69278.1"/>
    </source>
</evidence>
<organism evidence="7 8">
    <name type="scientific">Deinococcus peraridilitoris (strain DSM 19664 / LMG 22246 / CIP 109416 / KR-200)</name>
    <dbReference type="NCBI Taxonomy" id="937777"/>
    <lineage>
        <taxon>Bacteria</taxon>
        <taxon>Thermotogati</taxon>
        <taxon>Deinococcota</taxon>
        <taxon>Deinococci</taxon>
        <taxon>Deinococcales</taxon>
        <taxon>Deinococcaceae</taxon>
        <taxon>Deinococcus</taxon>
    </lineage>
</organism>
<dbReference type="PROSITE" id="PS00397">
    <property type="entry name" value="RECOMBINASES_1"/>
    <property type="match status" value="1"/>
</dbReference>
<dbReference type="Pfam" id="PF00239">
    <property type="entry name" value="Resolvase"/>
    <property type="match status" value="1"/>
</dbReference>
<evidence type="ECO:0000256" key="3">
    <source>
        <dbReference type="ARBA" id="ARBA00023172"/>
    </source>
</evidence>
<dbReference type="SUPFAM" id="SSF53041">
    <property type="entry name" value="Resolvase-like"/>
    <property type="match status" value="1"/>
</dbReference>
<gene>
    <name evidence="7" type="ordered locus">Deipe_3861</name>
</gene>
<dbReference type="GO" id="GO:0003677">
    <property type="term" value="F:DNA binding"/>
    <property type="evidence" value="ECO:0007669"/>
    <property type="project" value="UniProtKB-KW"/>
</dbReference>
<dbReference type="KEGG" id="dpd:Deipe_3861"/>
<keyword evidence="3" id="KW-0233">DNA recombination</keyword>
<evidence type="ECO:0000259" key="6">
    <source>
        <dbReference type="PROSITE" id="PS51736"/>
    </source>
</evidence>
<evidence type="ECO:0000313" key="8">
    <source>
        <dbReference type="Proteomes" id="UP000010467"/>
    </source>
</evidence>
<dbReference type="InterPro" id="IPR006118">
    <property type="entry name" value="Recombinase_CS"/>
</dbReference>
<dbReference type="InterPro" id="IPR050639">
    <property type="entry name" value="SSR_resolvase"/>
</dbReference>
<dbReference type="EMBL" id="CP003383">
    <property type="protein sequence ID" value="AFZ69278.1"/>
    <property type="molecule type" value="Genomic_DNA"/>
</dbReference>
<keyword evidence="8" id="KW-1185">Reference proteome</keyword>
<keyword evidence="7" id="KW-0614">Plasmid</keyword>
<dbReference type="InterPro" id="IPR036162">
    <property type="entry name" value="Resolvase-like_N_sf"/>
</dbReference>
<geneLocation type="plasmid" evidence="7 8">
    <name>pDEIPE01</name>
</geneLocation>
<sequence length="75" mass="8646">MRVALYARVSSSRQVQTQTIEQQLERLQNTANERGHHVDADHIFRDDGLSGARLNRPGLDRLRDRVTQHDVDLVL</sequence>
<feature type="domain" description="Resolvase/invertase-type recombinase catalytic" evidence="6">
    <location>
        <begin position="2"/>
        <end position="75"/>
    </location>
</feature>
<dbReference type="Gene3D" id="3.40.50.1390">
    <property type="entry name" value="Resolvase, N-terminal catalytic domain"/>
    <property type="match status" value="1"/>
</dbReference>
<dbReference type="InterPro" id="IPR006119">
    <property type="entry name" value="Resolv_N"/>
</dbReference>
<dbReference type="OrthoDB" id="9815006at2"/>
<dbReference type="PROSITE" id="PS51736">
    <property type="entry name" value="RECOMBINASES_3"/>
    <property type="match status" value="1"/>
</dbReference>